<sequence length="426" mass="49169">MRIKQISVYQQTQALLRKNFLKKWRMKRESLLEWGIPVLVGVYLSLFSYFGENIHFHEKPPQDLGRVDKFNMSSTMIVYTPVSNITQQIMNKTAAAPFMKGTKIIGVPNTTYMDKILLENLPYAVGIIFKDSFSYKLRFFLGYAAPFLEEEFSAHCWETYDDFSCILSRYWNRGFVTLQTLINSAIIEITTNHSVMEELMSVTAINMKTLPFISKDFLQNEIFILVCLLYFSPIMYFVSLDITKERKKSKDLMKMMGLQDSAFWLSWCLIYAGFIFIISIFIATVITSSEIIVMTGFLVIFTLFFLFGFSLIALAFLMSVLLQKAVLTNLLVFLLTLFWGCMGFTAFYRQLPSSLEWILSICSPFAFTSGMTQIIRLDYNLNGVIFPDPSGDSYIMIATFSILSFDGLLYLLLALYFDKILPCKWE</sequence>
<accession>A0AC58K8X4</accession>
<dbReference type="Proteomes" id="UP001732720">
    <property type="component" value="Chromosome 11"/>
</dbReference>
<organism evidence="1 2">
    <name type="scientific">Castor canadensis</name>
    <name type="common">American beaver</name>
    <dbReference type="NCBI Taxonomy" id="51338"/>
    <lineage>
        <taxon>Eukaryota</taxon>
        <taxon>Metazoa</taxon>
        <taxon>Chordata</taxon>
        <taxon>Craniata</taxon>
        <taxon>Vertebrata</taxon>
        <taxon>Euteleostomi</taxon>
        <taxon>Mammalia</taxon>
        <taxon>Eutheria</taxon>
        <taxon>Euarchontoglires</taxon>
        <taxon>Glires</taxon>
        <taxon>Rodentia</taxon>
        <taxon>Castorimorpha</taxon>
        <taxon>Castoridae</taxon>
        <taxon>Castor</taxon>
    </lineage>
</organism>
<dbReference type="RefSeq" id="XP_073901364.1">
    <property type="nucleotide sequence ID" value="XM_074045263.1"/>
</dbReference>
<keyword evidence="1" id="KW-1185">Reference proteome</keyword>
<reference evidence="2" key="1">
    <citation type="submission" date="2025-08" db="UniProtKB">
        <authorList>
            <consortium name="RefSeq"/>
        </authorList>
    </citation>
    <scope>IDENTIFICATION</scope>
</reference>
<name>A0AC58K8X4_CASCN</name>
<keyword evidence="2" id="KW-0547">Nucleotide-binding</keyword>
<evidence type="ECO:0000313" key="2">
    <source>
        <dbReference type="RefSeq" id="XP_073901364.1"/>
    </source>
</evidence>
<protein>
    <submittedName>
        <fullName evidence="2">ATP-binding cassette sub-family A member 6 isoform X3</fullName>
    </submittedName>
</protein>
<gene>
    <name evidence="2" type="primary">Abca6</name>
</gene>
<proteinExistence type="predicted"/>
<keyword evidence="2" id="KW-0067">ATP-binding</keyword>
<evidence type="ECO:0000313" key="1">
    <source>
        <dbReference type="Proteomes" id="UP001732720"/>
    </source>
</evidence>